<dbReference type="AlphaFoldDB" id="A0A0G1W824"/>
<proteinExistence type="inferred from homology"/>
<evidence type="ECO:0000256" key="3">
    <source>
        <dbReference type="ARBA" id="ARBA00022692"/>
    </source>
</evidence>
<feature type="transmembrane region" description="Helical" evidence="6">
    <location>
        <begin position="170"/>
        <end position="191"/>
    </location>
</feature>
<keyword evidence="3 6" id="KW-0812">Transmembrane</keyword>
<name>A0A0G1W824_9BACT</name>
<dbReference type="PANTHER" id="PTHR38459">
    <property type="entry name" value="PROPHAGE BACTOPRENOL-LINKED GLUCOSE TRANSLOCASE HOMOLOG"/>
    <property type="match status" value="1"/>
</dbReference>
<evidence type="ECO:0000256" key="5">
    <source>
        <dbReference type="ARBA" id="ARBA00023136"/>
    </source>
</evidence>
<feature type="transmembrane region" description="Helical" evidence="6">
    <location>
        <begin position="7"/>
        <end position="24"/>
    </location>
</feature>
<keyword evidence="4 6" id="KW-1133">Transmembrane helix</keyword>
<dbReference type="PANTHER" id="PTHR38459:SF1">
    <property type="entry name" value="PROPHAGE BACTOPRENOL-LINKED GLUCOSE TRANSLOCASE HOMOLOG"/>
    <property type="match status" value="1"/>
</dbReference>
<dbReference type="STRING" id="1618665.UY55_C0003G0080"/>
<dbReference type="InterPro" id="IPR007267">
    <property type="entry name" value="GtrA_DPMS_TM"/>
</dbReference>
<feature type="transmembrane region" description="Helical" evidence="6">
    <location>
        <begin position="70"/>
        <end position="91"/>
    </location>
</feature>
<comment type="subcellular location">
    <subcellularLocation>
        <location evidence="1">Membrane</location>
        <topology evidence="1">Multi-pass membrane protein</topology>
    </subcellularLocation>
</comment>
<dbReference type="InterPro" id="IPR051401">
    <property type="entry name" value="GtrA_CellWall_Glycosyl"/>
</dbReference>
<protein>
    <submittedName>
        <fullName evidence="8">GtrA family protein</fullName>
    </submittedName>
</protein>
<evidence type="ECO:0000256" key="1">
    <source>
        <dbReference type="ARBA" id="ARBA00004141"/>
    </source>
</evidence>
<sequence>MKRKDLYLAAGIGFIFGVLLLLPLKNIGFAVTPKLIFLSVFGFAVFAPFALFVLYVASRFIPALYQFGKFAAVGALNTVIDLGALNFLIILTGISTGIYYSSFKAISFLAAVGNSYFWNKFWTFGSARPASAKEFSRFIFFTFIGLIINVGVATLIVDIASPVFGAPAKLMANVGAVVATVVSLLWNYFAYKRFVFKSTP</sequence>
<organism evidence="8 9">
    <name type="scientific">Candidatus Jorgensenbacteria bacterium GW2011_GWB1_50_10</name>
    <dbReference type="NCBI Taxonomy" id="1618665"/>
    <lineage>
        <taxon>Bacteria</taxon>
        <taxon>Candidatus Joergenseniibacteriota</taxon>
    </lineage>
</organism>
<gene>
    <name evidence="8" type="ORF">UY55_C0003G0080</name>
</gene>
<dbReference type="GO" id="GO:0000271">
    <property type="term" value="P:polysaccharide biosynthetic process"/>
    <property type="evidence" value="ECO:0007669"/>
    <property type="project" value="InterPro"/>
</dbReference>
<comment type="caution">
    <text evidence="8">The sequence shown here is derived from an EMBL/GenBank/DDBJ whole genome shotgun (WGS) entry which is preliminary data.</text>
</comment>
<evidence type="ECO:0000313" key="9">
    <source>
        <dbReference type="Proteomes" id="UP000034224"/>
    </source>
</evidence>
<reference evidence="8 9" key="1">
    <citation type="journal article" date="2015" name="Nature">
        <title>rRNA introns, odd ribosomes, and small enigmatic genomes across a large radiation of phyla.</title>
        <authorList>
            <person name="Brown C.T."/>
            <person name="Hug L.A."/>
            <person name="Thomas B.C."/>
            <person name="Sharon I."/>
            <person name="Castelle C.J."/>
            <person name="Singh A."/>
            <person name="Wilkins M.J."/>
            <person name="Williams K.H."/>
            <person name="Banfield J.F."/>
        </authorList>
    </citation>
    <scope>NUCLEOTIDE SEQUENCE [LARGE SCALE GENOMIC DNA]</scope>
</reference>
<feature type="domain" description="GtrA/DPMS transmembrane" evidence="7">
    <location>
        <begin position="69"/>
        <end position="196"/>
    </location>
</feature>
<feature type="transmembrane region" description="Helical" evidence="6">
    <location>
        <begin position="97"/>
        <end position="117"/>
    </location>
</feature>
<evidence type="ECO:0000256" key="2">
    <source>
        <dbReference type="ARBA" id="ARBA00009399"/>
    </source>
</evidence>
<dbReference type="EMBL" id="LCQK01000003">
    <property type="protein sequence ID" value="KKW14863.1"/>
    <property type="molecule type" value="Genomic_DNA"/>
</dbReference>
<feature type="transmembrane region" description="Helical" evidence="6">
    <location>
        <begin position="36"/>
        <end position="58"/>
    </location>
</feature>
<evidence type="ECO:0000259" key="7">
    <source>
        <dbReference type="Pfam" id="PF04138"/>
    </source>
</evidence>
<feature type="transmembrane region" description="Helical" evidence="6">
    <location>
        <begin position="138"/>
        <end position="164"/>
    </location>
</feature>
<keyword evidence="5 6" id="KW-0472">Membrane</keyword>
<dbReference type="GO" id="GO:0005886">
    <property type="term" value="C:plasma membrane"/>
    <property type="evidence" value="ECO:0007669"/>
    <property type="project" value="TreeGrafter"/>
</dbReference>
<dbReference type="Pfam" id="PF04138">
    <property type="entry name" value="GtrA_DPMS_TM"/>
    <property type="match status" value="1"/>
</dbReference>
<dbReference type="Proteomes" id="UP000034224">
    <property type="component" value="Unassembled WGS sequence"/>
</dbReference>
<accession>A0A0G1W824</accession>
<evidence type="ECO:0000256" key="4">
    <source>
        <dbReference type="ARBA" id="ARBA00022989"/>
    </source>
</evidence>
<evidence type="ECO:0000256" key="6">
    <source>
        <dbReference type="SAM" id="Phobius"/>
    </source>
</evidence>
<comment type="similarity">
    <text evidence="2">Belongs to the GtrA family.</text>
</comment>
<evidence type="ECO:0000313" key="8">
    <source>
        <dbReference type="EMBL" id="KKW14863.1"/>
    </source>
</evidence>